<gene>
    <name evidence="1" type="primary">Acey_s0387.g462</name>
    <name evidence="1" type="ORF">Y032_0387g462</name>
</gene>
<sequence>MQKVNKTDCFKTSISELHQILLIQLFNECSSMPLFVSFRHLMYSSDLKGNDVELSRADTLPLMLTIHCYLIRCLQIGAIEVYLEADGGQVL</sequence>
<name>A0A016RT45_9BILA</name>
<keyword evidence="2" id="KW-1185">Reference proteome</keyword>
<dbReference type="Proteomes" id="UP000024635">
    <property type="component" value="Unassembled WGS sequence"/>
</dbReference>
<reference evidence="2" key="1">
    <citation type="journal article" date="2015" name="Nat. Genet.">
        <title>The genome and transcriptome of the zoonotic hookworm Ancylostoma ceylanicum identify infection-specific gene families.</title>
        <authorList>
            <person name="Schwarz E.M."/>
            <person name="Hu Y."/>
            <person name="Antoshechkin I."/>
            <person name="Miller M.M."/>
            <person name="Sternberg P.W."/>
            <person name="Aroian R.V."/>
        </authorList>
    </citation>
    <scope>NUCLEOTIDE SEQUENCE</scope>
    <source>
        <strain evidence="2">HY135</strain>
    </source>
</reference>
<protein>
    <submittedName>
        <fullName evidence="1">Uncharacterized protein</fullName>
    </submittedName>
</protein>
<evidence type="ECO:0000313" key="2">
    <source>
        <dbReference type="Proteomes" id="UP000024635"/>
    </source>
</evidence>
<organism evidence="1 2">
    <name type="scientific">Ancylostoma ceylanicum</name>
    <dbReference type="NCBI Taxonomy" id="53326"/>
    <lineage>
        <taxon>Eukaryota</taxon>
        <taxon>Metazoa</taxon>
        <taxon>Ecdysozoa</taxon>
        <taxon>Nematoda</taxon>
        <taxon>Chromadorea</taxon>
        <taxon>Rhabditida</taxon>
        <taxon>Rhabditina</taxon>
        <taxon>Rhabditomorpha</taxon>
        <taxon>Strongyloidea</taxon>
        <taxon>Ancylostomatidae</taxon>
        <taxon>Ancylostomatinae</taxon>
        <taxon>Ancylostoma</taxon>
    </lineage>
</organism>
<dbReference type="EMBL" id="JARK01001723">
    <property type="protein sequence ID" value="EYB81297.1"/>
    <property type="molecule type" value="Genomic_DNA"/>
</dbReference>
<comment type="caution">
    <text evidence="1">The sequence shown here is derived from an EMBL/GenBank/DDBJ whole genome shotgun (WGS) entry which is preliminary data.</text>
</comment>
<proteinExistence type="predicted"/>
<dbReference type="AlphaFoldDB" id="A0A016RT45"/>
<accession>A0A016RT45</accession>
<evidence type="ECO:0000313" key="1">
    <source>
        <dbReference type="EMBL" id="EYB81297.1"/>
    </source>
</evidence>